<sequence>MTPVSSPALPRAVVDAAVAAEREDSGWTDGEGAELRGPDVVLLVVASGRPAGLGAPAGPGVDVVAERLGAG</sequence>
<proteinExistence type="predicted"/>
<reference evidence="2" key="1">
    <citation type="journal article" date="2019" name="Int. J. Syst. Evol. Microbiol.">
        <title>The Global Catalogue of Microorganisms (GCM) 10K type strain sequencing project: providing services to taxonomists for standard genome sequencing and annotation.</title>
        <authorList>
            <consortium name="The Broad Institute Genomics Platform"/>
            <consortium name="The Broad Institute Genome Sequencing Center for Infectious Disease"/>
            <person name="Wu L."/>
            <person name="Ma J."/>
        </authorList>
    </citation>
    <scope>NUCLEOTIDE SEQUENCE [LARGE SCALE GENOMIC DNA]</scope>
    <source>
        <strain evidence="2">CCUG 49018</strain>
    </source>
</reference>
<dbReference type="RefSeq" id="WP_346091834.1">
    <property type="nucleotide sequence ID" value="NZ_BAABKS010000042.1"/>
</dbReference>
<organism evidence="1 2">
    <name type="scientific">Pseudonocardia benzenivorans</name>
    <dbReference type="NCBI Taxonomy" id="228005"/>
    <lineage>
        <taxon>Bacteria</taxon>
        <taxon>Bacillati</taxon>
        <taxon>Actinomycetota</taxon>
        <taxon>Actinomycetes</taxon>
        <taxon>Pseudonocardiales</taxon>
        <taxon>Pseudonocardiaceae</taxon>
        <taxon>Pseudonocardia</taxon>
    </lineage>
</organism>
<accession>A0ABW3VJI4</accession>
<name>A0ABW3VJI4_9PSEU</name>
<dbReference type="Proteomes" id="UP001597182">
    <property type="component" value="Unassembled WGS sequence"/>
</dbReference>
<evidence type="ECO:0000313" key="2">
    <source>
        <dbReference type="Proteomes" id="UP001597182"/>
    </source>
</evidence>
<evidence type="ECO:0000313" key="1">
    <source>
        <dbReference type="EMBL" id="MFD1235231.1"/>
    </source>
</evidence>
<keyword evidence="2" id="KW-1185">Reference proteome</keyword>
<comment type="caution">
    <text evidence="1">The sequence shown here is derived from an EMBL/GenBank/DDBJ whole genome shotgun (WGS) entry which is preliminary data.</text>
</comment>
<protein>
    <submittedName>
        <fullName evidence="1">Uncharacterized protein</fullName>
    </submittedName>
</protein>
<gene>
    <name evidence="1" type="ORF">ACFQ34_18240</name>
</gene>
<dbReference type="EMBL" id="JBHTMB010000152">
    <property type="protein sequence ID" value="MFD1235231.1"/>
    <property type="molecule type" value="Genomic_DNA"/>
</dbReference>